<evidence type="ECO:0000256" key="1">
    <source>
        <dbReference type="SAM" id="Phobius"/>
    </source>
</evidence>
<evidence type="ECO:0000313" key="2">
    <source>
        <dbReference type="EMBL" id="GBG31224.1"/>
    </source>
</evidence>
<sequence length="424" mass="46166">MAVRLATGAVRKVCDVALLLAPTRLVDQFRREDDSSTSSTLLPTNVRDAAGDADANAKSGKKRRRKPLAEAEAAAFGCMLTFIIIAVTYLASKLLWTTAGGDEDLASFQAQTTSRSFTGTRGIVRPDALTLLVQMNEDLHLRALGGGGGAGVGRGACGDAFLQALKGSLAPRAEQARAVVEGIFNALEAETALDRELLQQSLEQTRNTLAHMRNGVVHDLDVGVKEQRREWEDLARDYEASLRRVNTALLRLGVRADDQELEKLRREHFLYHPNGVVDTKGEPIRVSHLAVVPTGQEAGDLFFAKALEVLDNAELVEAARSCVKKDTGLLDEKRSIEELSCAKASQDALVAGLGLHVPSESRSQALKAMLRFLRLGGEKVRKLGTTWHNAKSDTDARRRVLDQIRTLAKAHEIPNAWLADPTEL</sequence>
<dbReference type="Proteomes" id="UP000241890">
    <property type="component" value="Unassembled WGS sequence"/>
</dbReference>
<keyword evidence="1" id="KW-1133">Transmembrane helix</keyword>
<dbReference type="EMBL" id="BEYU01000093">
    <property type="protein sequence ID" value="GBG31224.1"/>
    <property type="molecule type" value="Genomic_DNA"/>
</dbReference>
<keyword evidence="1" id="KW-0472">Membrane</keyword>
<dbReference type="InParanoid" id="A0A2R5GTL1"/>
<accession>A0A2R5GTL1</accession>
<gene>
    <name evidence="2" type="ORF">FCC1311_074452</name>
</gene>
<protein>
    <submittedName>
        <fullName evidence="2">Uncharacterized protein</fullName>
    </submittedName>
</protein>
<feature type="transmembrane region" description="Helical" evidence="1">
    <location>
        <begin position="71"/>
        <end position="91"/>
    </location>
</feature>
<comment type="caution">
    <text evidence="2">The sequence shown here is derived from an EMBL/GenBank/DDBJ whole genome shotgun (WGS) entry which is preliminary data.</text>
</comment>
<dbReference type="AlphaFoldDB" id="A0A2R5GTL1"/>
<organism evidence="2 3">
    <name type="scientific">Hondaea fermentalgiana</name>
    <dbReference type="NCBI Taxonomy" id="2315210"/>
    <lineage>
        <taxon>Eukaryota</taxon>
        <taxon>Sar</taxon>
        <taxon>Stramenopiles</taxon>
        <taxon>Bigyra</taxon>
        <taxon>Labyrinthulomycetes</taxon>
        <taxon>Thraustochytrida</taxon>
        <taxon>Thraustochytriidae</taxon>
        <taxon>Hondaea</taxon>
    </lineage>
</organism>
<proteinExistence type="predicted"/>
<reference evidence="2 3" key="1">
    <citation type="submission" date="2017-12" db="EMBL/GenBank/DDBJ databases">
        <title>Sequencing, de novo assembly and annotation of complete genome of a new Thraustochytrid species, strain FCC1311.</title>
        <authorList>
            <person name="Sedici K."/>
            <person name="Godart F."/>
            <person name="Aiese Cigliano R."/>
            <person name="Sanseverino W."/>
            <person name="Barakat M."/>
            <person name="Ortet P."/>
            <person name="Marechal E."/>
            <person name="Cagnac O."/>
            <person name="Amato A."/>
        </authorList>
    </citation>
    <scope>NUCLEOTIDE SEQUENCE [LARGE SCALE GENOMIC DNA]</scope>
</reference>
<evidence type="ECO:0000313" key="3">
    <source>
        <dbReference type="Proteomes" id="UP000241890"/>
    </source>
</evidence>
<keyword evidence="1" id="KW-0812">Transmembrane</keyword>
<keyword evidence="3" id="KW-1185">Reference proteome</keyword>
<name>A0A2R5GTL1_9STRA</name>